<keyword evidence="4" id="KW-1185">Reference proteome</keyword>
<evidence type="ECO:0000259" key="2">
    <source>
        <dbReference type="PROSITE" id="PS50110"/>
    </source>
</evidence>
<dbReference type="SMART" id="SM00448">
    <property type="entry name" value="REC"/>
    <property type="match status" value="1"/>
</dbReference>
<dbReference type="Gene3D" id="3.40.50.2300">
    <property type="match status" value="1"/>
</dbReference>
<name>A0A9X1LL29_9FLAO</name>
<gene>
    <name evidence="3" type="ORF">LGQ90_13915</name>
</gene>
<dbReference type="InterPro" id="IPR052048">
    <property type="entry name" value="ST_Response_Regulator"/>
</dbReference>
<dbReference type="RefSeq" id="WP_229341896.1">
    <property type="nucleotide sequence ID" value="NZ_JAJBZG010000005.1"/>
</dbReference>
<dbReference type="PANTHER" id="PTHR43228:SF1">
    <property type="entry name" value="TWO-COMPONENT RESPONSE REGULATOR ARR22"/>
    <property type="match status" value="1"/>
</dbReference>
<dbReference type="Pfam" id="PF00072">
    <property type="entry name" value="Response_reg"/>
    <property type="match status" value="1"/>
</dbReference>
<feature type="modified residue" description="4-aspartylphosphate" evidence="1">
    <location>
        <position position="58"/>
    </location>
</feature>
<accession>A0A9X1LL29</accession>
<reference evidence="3" key="1">
    <citation type="submission" date="2021-10" db="EMBL/GenBank/DDBJ databases">
        <title>Gramella sp. ASW11-100T, isolated from marine sediment.</title>
        <authorList>
            <person name="Xia C."/>
        </authorList>
    </citation>
    <scope>NUCLEOTIDE SEQUENCE</scope>
    <source>
        <strain evidence="3">ASW11-100</strain>
    </source>
</reference>
<dbReference type="PROSITE" id="PS50110">
    <property type="entry name" value="RESPONSE_REGULATORY"/>
    <property type="match status" value="1"/>
</dbReference>
<dbReference type="AlphaFoldDB" id="A0A9X1LL29"/>
<proteinExistence type="predicted"/>
<dbReference type="InterPro" id="IPR001789">
    <property type="entry name" value="Sig_transdc_resp-reg_receiver"/>
</dbReference>
<evidence type="ECO:0000256" key="1">
    <source>
        <dbReference type="PROSITE-ProRule" id="PRU00169"/>
    </source>
</evidence>
<dbReference type="PANTHER" id="PTHR43228">
    <property type="entry name" value="TWO-COMPONENT RESPONSE REGULATOR"/>
    <property type="match status" value="1"/>
</dbReference>
<dbReference type="EMBL" id="JAJBZG010000005">
    <property type="protein sequence ID" value="MCB7482363.1"/>
    <property type="molecule type" value="Genomic_DNA"/>
</dbReference>
<dbReference type="GO" id="GO:0000160">
    <property type="term" value="P:phosphorelay signal transduction system"/>
    <property type="evidence" value="ECO:0007669"/>
    <property type="project" value="InterPro"/>
</dbReference>
<evidence type="ECO:0000313" key="4">
    <source>
        <dbReference type="Proteomes" id="UP001139414"/>
    </source>
</evidence>
<feature type="domain" description="Response regulatory" evidence="2">
    <location>
        <begin position="4"/>
        <end position="128"/>
    </location>
</feature>
<dbReference type="SUPFAM" id="SSF52172">
    <property type="entry name" value="CheY-like"/>
    <property type="match status" value="1"/>
</dbReference>
<dbReference type="InterPro" id="IPR011006">
    <property type="entry name" value="CheY-like_superfamily"/>
</dbReference>
<sequence length="128" mass="14938">MKKSIYVIDDDEIYQRIIKKLVARADVFQQASFYMNARKALHDLNFTNSEMPSVILLDINMPVMDGWQFLKELEKSFPNLYTQTKIFIVSSSIAYSDKEKINEFPMLSGFLSKPLSVEKLREIGEYIK</sequence>
<dbReference type="Proteomes" id="UP001139414">
    <property type="component" value="Unassembled WGS sequence"/>
</dbReference>
<evidence type="ECO:0000313" key="3">
    <source>
        <dbReference type="EMBL" id="MCB7482363.1"/>
    </source>
</evidence>
<organism evidence="3 4">
    <name type="scientific">Christiangramia sediminis</name>
    <dbReference type="NCBI Taxonomy" id="2881336"/>
    <lineage>
        <taxon>Bacteria</taxon>
        <taxon>Pseudomonadati</taxon>
        <taxon>Bacteroidota</taxon>
        <taxon>Flavobacteriia</taxon>
        <taxon>Flavobacteriales</taxon>
        <taxon>Flavobacteriaceae</taxon>
        <taxon>Christiangramia</taxon>
    </lineage>
</organism>
<protein>
    <submittedName>
        <fullName evidence="3">Response regulator</fullName>
    </submittedName>
</protein>
<keyword evidence="1" id="KW-0597">Phosphoprotein</keyword>
<comment type="caution">
    <text evidence="3">The sequence shown here is derived from an EMBL/GenBank/DDBJ whole genome shotgun (WGS) entry which is preliminary data.</text>
</comment>